<dbReference type="Proteomes" id="UP000197269">
    <property type="component" value="Unassembled WGS sequence"/>
</dbReference>
<proteinExistence type="predicted"/>
<sequence length="78" mass="8909">MEADGAAFATPCEDEVEAFLALLRQQWLAGPLSCFLHHANYAADRVIWGLTACDLFQLWRLQLYRATGERLRALLMIR</sequence>
<protein>
    <submittedName>
        <fullName evidence="1">Uncharacterized protein</fullName>
    </submittedName>
</protein>
<accession>A0A246DMQ4</accession>
<gene>
    <name evidence="1" type="ORF">B5E41_26815</name>
</gene>
<name>A0A246DMQ4_9HYPH</name>
<dbReference type="AlphaFoldDB" id="A0A246DMQ4"/>
<organism evidence="1 2">
    <name type="scientific">Rhizobium esperanzae</name>
    <dbReference type="NCBI Taxonomy" id="1967781"/>
    <lineage>
        <taxon>Bacteria</taxon>
        <taxon>Pseudomonadati</taxon>
        <taxon>Pseudomonadota</taxon>
        <taxon>Alphaproteobacteria</taxon>
        <taxon>Hyphomicrobiales</taxon>
        <taxon>Rhizobiaceae</taxon>
        <taxon>Rhizobium/Agrobacterium group</taxon>
        <taxon>Rhizobium</taxon>
    </lineage>
</organism>
<evidence type="ECO:0000313" key="1">
    <source>
        <dbReference type="EMBL" id="OWO91437.1"/>
    </source>
</evidence>
<reference evidence="1 2" key="1">
    <citation type="submission" date="2017-03" db="EMBL/GenBank/DDBJ databases">
        <title>Genome of strain Rhizobium sp. CNPSo 668.</title>
        <authorList>
            <person name="Ribeiro R."/>
        </authorList>
    </citation>
    <scope>NUCLEOTIDE SEQUENCE [LARGE SCALE GENOMIC DNA]</scope>
    <source>
        <strain evidence="1 2">CNPSo 668</strain>
    </source>
</reference>
<comment type="caution">
    <text evidence="1">The sequence shown here is derived from an EMBL/GenBank/DDBJ whole genome shotgun (WGS) entry which is preliminary data.</text>
</comment>
<evidence type="ECO:0000313" key="2">
    <source>
        <dbReference type="Proteomes" id="UP000197269"/>
    </source>
</evidence>
<dbReference type="EMBL" id="MXPU01000024">
    <property type="protein sequence ID" value="OWO91437.1"/>
    <property type="molecule type" value="Genomic_DNA"/>
</dbReference>